<accession>A0A1H0JDV3</accession>
<dbReference type="InterPro" id="IPR033738">
    <property type="entry name" value="AsnB_N"/>
</dbReference>
<dbReference type="AlphaFoldDB" id="A0A1H0JDV3"/>
<dbReference type="Pfam" id="PF13537">
    <property type="entry name" value="GATase_7"/>
    <property type="match status" value="1"/>
</dbReference>
<keyword evidence="5 10" id="KW-0067">ATP-binding</keyword>
<feature type="active site" description="For GATase activity" evidence="9">
    <location>
        <position position="2"/>
    </location>
</feature>
<dbReference type="EMBL" id="FNIL01000013">
    <property type="protein sequence ID" value="SDO41762.1"/>
    <property type="molecule type" value="Genomic_DNA"/>
</dbReference>
<dbReference type="RefSeq" id="WP_090843857.1">
    <property type="nucleotide sequence ID" value="NZ_FNIL01000013.1"/>
</dbReference>
<dbReference type="InterPro" id="IPR014729">
    <property type="entry name" value="Rossmann-like_a/b/a_fold"/>
</dbReference>
<dbReference type="InterPro" id="IPR001962">
    <property type="entry name" value="Asn_synthase"/>
</dbReference>
<dbReference type="PIRSF" id="PIRSF001589">
    <property type="entry name" value="Asn_synthetase_glu-h"/>
    <property type="match status" value="1"/>
</dbReference>
<evidence type="ECO:0000256" key="8">
    <source>
        <dbReference type="ARBA" id="ARBA00048741"/>
    </source>
</evidence>
<dbReference type="InterPro" id="IPR006426">
    <property type="entry name" value="Asn_synth_AEB"/>
</dbReference>
<dbReference type="PANTHER" id="PTHR43284">
    <property type="entry name" value="ASPARAGINE SYNTHETASE (GLUTAMINE-HYDROLYZING)"/>
    <property type="match status" value="1"/>
</dbReference>
<gene>
    <name evidence="13" type="ORF">SAMN04488053_11350</name>
</gene>
<dbReference type="Gene3D" id="3.40.50.620">
    <property type="entry name" value="HUPs"/>
    <property type="match status" value="1"/>
</dbReference>
<evidence type="ECO:0000256" key="11">
    <source>
        <dbReference type="PIRSR" id="PIRSR001589-3"/>
    </source>
</evidence>
<dbReference type="Pfam" id="PF00733">
    <property type="entry name" value="Asn_synthase"/>
    <property type="match status" value="1"/>
</dbReference>
<keyword evidence="6 9" id="KW-0061">Asparagine biosynthesis</keyword>
<dbReference type="NCBIfam" id="TIGR01536">
    <property type="entry name" value="asn_synth_AEB"/>
    <property type="match status" value="1"/>
</dbReference>
<comment type="catalytic activity">
    <reaction evidence="8">
        <text>L-aspartate + L-glutamine + ATP + H2O = L-asparagine + L-glutamate + AMP + diphosphate + H(+)</text>
        <dbReference type="Rhea" id="RHEA:12228"/>
        <dbReference type="ChEBI" id="CHEBI:15377"/>
        <dbReference type="ChEBI" id="CHEBI:15378"/>
        <dbReference type="ChEBI" id="CHEBI:29985"/>
        <dbReference type="ChEBI" id="CHEBI:29991"/>
        <dbReference type="ChEBI" id="CHEBI:30616"/>
        <dbReference type="ChEBI" id="CHEBI:33019"/>
        <dbReference type="ChEBI" id="CHEBI:58048"/>
        <dbReference type="ChEBI" id="CHEBI:58359"/>
        <dbReference type="ChEBI" id="CHEBI:456215"/>
        <dbReference type="EC" id="6.3.5.4"/>
    </reaction>
</comment>
<dbReference type="GO" id="GO:0005829">
    <property type="term" value="C:cytosol"/>
    <property type="evidence" value="ECO:0007669"/>
    <property type="project" value="TreeGrafter"/>
</dbReference>
<evidence type="ECO:0000256" key="5">
    <source>
        <dbReference type="ARBA" id="ARBA00022840"/>
    </source>
</evidence>
<dbReference type="InterPro" id="IPR051786">
    <property type="entry name" value="ASN_synthetase/amidase"/>
</dbReference>
<dbReference type="EC" id="6.3.5.4" evidence="3"/>
<dbReference type="SUPFAM" id="SSF56235">
    <property type="entry name" value="N-terminal nucleophile aminohydrolases (Ntn hydrolases)"/>
    <property type="match status" value="1"/>
</dbReference>
<dbReference type="InterPro" id="IPR017932">
    <property type="entry name" value="GATase_2_dom"/>
</dbReference>
<dbReference type="CDD" id="cd01991">
    <property type="entry name" value="Asn_synthase_B_C"/>
    <property type="match status" value="1"/>
</dbReference>
<dbReference type="PANTHER" id="PTHR43284:SF1">
    <property type="entry name" value="ASPARAGINE SYNTHETASE"/>
    <property type="match status" value="1"/>
</dbReference>
<reference evidence="14" key="1">
    <citation type="submission" date="2016-10" db="EMBL/GenBank/DDBJ databases">
        <authorList>
            <person name="Varghese N."/>
            <person name="Submissions S."/>
        </authorList>
    </citation>
    <scope>NUCLEOTIDE SEQUENCE [LARGE SCALE GENOMIC DNA]</scope>
    <source>
        <strain evidence="14">CGMCC 1.10369</strain>
    </source>
</reference>
<dbReference type="Proteomes" id="UP000198778">
    <property type="component" value="Unassembled WGS sequence"/>
</dbReference>
<feature type="binding site" evidence="10">
    <location>
        <begin position="356"/>
        <end position="357"/>
    </location>
    <ligand>
        <name>ATP</name>
        <dbReference type="ChEBI" id="CHEBI:30616"/>
    </ligand>
</feature>
<evidence type="ECO:0000256" key="1">
    <source>
        <dbReference type="ARBA" id="ARBA00005187"/>
    </source>
</evidence>
<feature type="binding site" evidence="10">
    <location>
        <position position="284"/>
    </location>
    <ligand>
        <name>ATP</name>
        <dbReference type="ChEBI" id="CHEBI:30616"/>
    </ligand>
</feature>
<dbReference type="GO" id="GO:0004066">
    <property type="term" value="F:asparagine synthase (glutamine-hydrolyzing) activity"/>
    <property type="evidence" value="ECO:0007669"/>
    <property type="project" value="UniProtKB-EC"/>
</dbReference>
<dbReference type="PROSITE" id="PS51278">
    <property type="entry name" value="GATASE_TYPE_2"/>
    <property type="match status" value="1"/>
</dbReference>
<comment type="similarity">
    <text evidence="2">Belongs to the asparagine synthetase family.</text>
</comment>
<feature type="site" description="Important for beta-aspartyl-AMP intermediate formation" evidence="11">
    <location>
        <position position="358"/>
    </location>
</feature>
<name>A0A1H0JDV3_9BACI</name>
<keyword evidence="7 9" id="KW-0315">Glutamine amidotransferase</keyword>
<evidence type="ECO:0000256" key="6">
    <source>
        <dbReference type="ARBA" id="ARBA00022888"/>
    </source>
</evidence>
<evidence type="ECO:0000259" key="12">
    <source>
        <dbReference type="PROSITE" id="PS51278"/>
    </source>
</evidence>
<evidence type="ECO:0000256" key="3">
    <source>
        <dbReference type="ARBA" id="ARBA00012737"/>
    </source>
</evidence>
<protein>
    <recommendedName>
        <fullName evidence="3">asparagine synthase (glutamine-hydrolyzing)</fullName>
        <ecNumber evidence="3">6.3.5.4</ecNumber>
    </recommendedName>
</protein>
<evidence type="ECO:0000256" key="4">
    <source>
        <dbReference type="ARBA" id="ARBA00022741"/>
    </source>
</evidence>
<sequence length="627" mass="71053">MCGINAIKMFQNTAVTHCQLVAMGNQMIHRGPDDENTWIHGDVGLGFRRLSILDVAHARQPLTNEDGTLALICNGEIYNYLQLREELKAKGHKFKTNGDAETILHLYEEYGTDCTSYLRGMFSFVLYDIEKDIMFAARDPFGIKPFYYWADEEKIICSSELKSIVTLMPEGKSLDPQSLMYYLSFQYVPEPATMVKGVSKLPPGHCMIVKGSQINIKKYWEPSFSPEKQDREILRTTIKEKLEESVKLHMQSDVPIGSFLSSGIDSTAITAMMRKHGNLKTFSVGFEGGQNECEVARVTARMLDTEHHEQMITEEAYFDTVDKVIWHQDDPVADPSAVPLFIVSELASQHVKVVLSGEGADELFGGYRIYQEPQALRYFRKLSPSLKRKALDFVSHAPAFYGKNFLMRGFTPLESRFIGNAKIFTGPALEYLQREKNDSGLMSAFEWAGNYYQEVQEQDEVTKMQHLDMNLWLPGNILAKGDKMSMAHSIELRVPFLDTSVFETARTIPTSLKVNSHTTKKIFREAMEGIVPDHVLHRAKLGFPVPLKQWLRGKRGDMCLSVIASSGISEYIQVGYAEKLVREHQNGKADHARKIWTLYVLAKWHIMYIENAITPLSTGTAETPLIS</sequence>
<dbReference type="Gene3D" id="3.60.20.10">
    <property type="entry name" value="Glutamine Phosphoribosylpyrophosphate, subunit 1, domain 1"/>
    <property type="match status" value="1"/>
</dbReference>
<keyword evidence="4 10" id="KW-0547">Nucleotide-binding</keyword>
<dbReference type="SUPFAM" id="SSF52402">
    <property type="entry name" value="Adenine nucleotide alpha hydrolases-like"/>
    <property type="match status" value="1"/>
</dbReference>
<comment type="pathway">
    <text evidence="1">Amino-acid biosynthesis; L-asparagine biosynthesis; L-asparagine from L-aspartate (L-Gln route): step 1/1.</text>
</comment>
<feature type="binding site" evidence="10">
    <location>
        <position position="99"/>
    </location>
    <ligand>
        <name>L-glutamine</name>
        <dbReference type="ChEBI" id="CHEBI:58359"/>
    </ligand>
</feature>
<keyword evidence="14" id="KW-1185">Reference proteome</keyword>
<evidence type="ECO:0000256" key="7">
    <source>
        <dbReference type="ARBA" id="ARBA00022962"/>
    </source>
</evidence>
<feature type="domain" description="Glutamine amidotransferase type-2" evidence="12">
    <location>
        <begin position="2"/>
        <end position="212"/>
    </location>
</feature>
<dbReference type="OrthoDB" id="9763290at2"/>
<dbReference type="STRING" id="745820.SAMN04488053_11350"/>
<dbReference type="GO" id="GO:0006529">
    <property type="term" value="P:asparagine biosynthetic process"/>
    <property type="evidence" value="ECO:0007669"/>
    <property type="project" value="UniProtKB-KW"/>
</dbReference>
<evidence type="ECO:0000256" key="10">
    <source>
        <dbReference type="PIRSR" id="PIRSR001589-2"/>
    </source>
</evidence>
<dbReference type="CDD" id="cd00712">
    <property type="entry name" value="AsnB"/>
    <property type="match status" value="1"/>
</dbReference>
<dbReference type="GO" id="GO:0005524">
    <property type="term" value="F:ATP binding"/>
    <property type="evidence" value="ECO:0007669"/>
    <property type="project" value="UniProtKB-KW"/>
</dbReference>
<dbReference type="InterPro" id="IPR029055">
    <property type="entry name" value="Ntn_hydrolases_N"/>
</dbReference>
<evidence type="ECO:0000256" key="2">
    <source>
        <dbReference type="ARBA" id="ARBA00005752"/>
    </source>
</evidence>
<keyword evidence="9" id="KW-0028">Amino-acid biosynthesis</keyword>
<evidence type="ECO:0000313" key="13">
    <source>
        <dbReference type="EMBL" id="SDO41762.1"/>
    </source>
</evidence>
<evidence type="ECO:0000313" key="14">
    <source>
        <dbReference type="Proteomes" id="UP000198778"/>
    </source>
</evidence>
<organism evidence="13 14">
    <name type="scientific">Alkalicoccus daliensis</name>
    <dbReference type="NCBI Taxonomy" id="745820"/>
    <lineage>
        <taxon>Bacteria</taxon>
        <taxon>Bacillati</taxon>
        <taxon>Bacillota</taxon>
        <taxon>Bacilli</taxon>
        <taxon>Bacillales</taxon>
        <taxon>Bacillaceae</taxon>
        <taxon>Alkalicoccus</taxon>
    </lineage>
</organism>
<proteinExistence type="inferred from homology"/>
<evidence type="ECO:0000256" key="9">
    <source>
        <dbReference type="PIRSR" id="PIRSR001589-1"/>
    </source>
</evidence>